<accession>A0A9E8G4P4</accession>
<proteinExistence type="predicted"/>
<organism evidence="2">
    <name type="scientific">Nucleocytoviricota sp</name>
    <dbReference type="NCBI Taxonomy" id="2809609"/>
    <lineage>
        <taxon>Viruses</taxon>
        <taxon>Varidnaviria</taxon>
        <taxon>Bamfordvirae</taxon>
        <taxon>Nucleocytoviricota</taxon>
    </lineage>
</organism>
<sequence length="290" mass="32948">MLNTINLFNRNSYAKDICGNRIIYSAKITRNDANNSISTNLGDEAFGRHTFTSVRVLQDNGRHGLTYPRQRPLQIYRKQYQQENKKSNISAIGIFDKPGLSTQTTKLDKECLDCCNNNLFNQNILNTNNLIHSCNGSSECKFFDASLNKIVCIACNPENNIIRSASTVITENYSYNTNEFLHKRNRTFNQNQLASKFIANTGHIHTGHIHTGHIHTGTCCQNKLVVSQNRDSSSSSGRIVKLKYETSQQFKQLTPNYKQQVKKVSNNKNQCRNNSLLFRNGVMRLSCPTN</sequence>
<dbReference type="EMBL" id="OP765507">
    <property type="protein sequence ID" value="UZT29006.1"/>
    <property type="molecule type" value="Genomic_DNA"/>
</dbReference>
<evidence type="ECO:0000313" key="1">
    <source>
        <dbReference type="EMBL" id="UZT29006.1"/>
    </source>
</evidence>
<name>A0A9E8G4P4_9VIRU</name>
<dbReference type="EMBL" id="OP765584">
    <property type="protein sequence ID" value="UZT29328.1"/>
    <property type="molecule type" value="Genomic_DNA"/>
</dbReference>
<evidence type="ECO:0000313" key="2">
    <source>
        <dbReference type="EMBL" id="UZT29328.1"/>
    </source>
</evidence>
<reference evidence="2" key="1">
    <citation type="submission" date="2022-11" db="EMBL/GenBank/DDBJ databases">
        <title>Genomics discovery of giant fungal viruses from subsurface oceanic crustal fluids.</title>
        <authorList>
            <person name="Bhattacharjee A.S."/>
            <person name="Schulz F."/>
            <person name="Woyke T."/>
            <person name="Orcutt B.N."/>
            <person name="Matinez Martinez J."/>
        </authorList>
    </citation>
    <scope>NUCLEOTIDE SEQUENCE</scope>
    <source>
        <strain evidence="1">VSAG1.JdFR</strain>
        <strain evidence="2">VSAG8.JdFR</strain>
    </source>
</reference>
<protein>
    <submittedName>
        <fullName evidence="1">ATPase</fullName>
    </submittedName>
</protein>